<protein>
    <submittedName>
        <fullName evidence="9">18942_t:CDS:1</fullName>
    </submittedName>
</protein>
<dbReference type="Pfam" id="PF01435">
    <property type="entry name" value="Peptidase_M48"/>
    <property type="match status" value="1"/>
</dbReference>
<keyword evidence="3 6" id="KW-0378">Hydrolase</keyword>
<evidence type="ECO:0000256" key="5">
    <source>
        <dbReference type="ARBA" id="ARBA00023049"/>
    </source>
</evidence>
<keyword evidence="1 6" id="KW-0645">Protease</keyword>
<dbReference type="Gene3D" id="3.30.2010.10">
    <property type="entry name" value="Metalloproteases ('zincins'), catalytic domain"/>
    <property type="match status" value="1"/>
</dbReference>
<comment type="similarity">
    <text evidence="6">Belongs to the peptidase M48 family.</text>
</comment>
<reference evidence="9" key="1">
    <citation type="submission" date="2022-08" db="EMBL/GenBank/DDBJ databases">
        <authorList>
            <person name="Kallberg Y."/>
            <person name="Tangrot J."/>
            <person name="Rosling A."/>
        </authorList>
    </citation>
    <scope>NUCLEOTIDE SEQUENCE</scope>
    <source>
        <strain evidence="9">Wild A</strain>
    </source>
</reference>
<keyword evidence="4 6" id="KW-0862">Zinc</keyword>
<dbReference type="Proteomes" id="UP001153678">
    <property type="component" value="Unassembled WGS sequence"/>
</dbReference>
<evidence type="ECO:0000256" key="2">
    <source>
        <dbReference type="ARBA" id="ARBA00022723"/>
    </source>
</evidence>
<dbReference type="PANTHER" id="PTHR22726:SF1">
    <property type="entry name" value="METALLOENDOPEPTIDASE OMA1, MITOCHONDRIAL"/>
    <property type="match status" value="1"/>
</dbReference>
<dbReference type="GO" id="GO:0034982">
    <property type="term" value="P:mitochondrial protein processing"/>
    <property type="evidence" value="ECO:0007669"/>
    <property type="project" value="TreeGrafter"/>
</dbReference>
<evidence type="ECO:0000256" key="3">
    <source>
        <dbReference type="ARBA" id="ARBA00022801"/>
    </source>
</evidence>
<dbReference type="AlphaFoldDB" id="A0A9W4SHW6"/>
<evidence type="ECO:0000313" key="10">
    <source>
        <dbReference type="Proteomes" id="UP001153678"/>
    </source>
</evidence>
<comment type="caution">
    <text evidence="9">The sequence shown here is derived from an EMBL/GenBank/DDBJ whole genome shotgun (WGS) entry which is preliminary data.</text>
</comment>
<feature type="transmembrane region" description="Helical" evidence="7">
    <location>
        <begin position="44"/>
        <end position="63"/>
    </location>
</feature>
<dbReference type="EMBL" id="CAMKVN010000652">
    <property type="protein sequence ID" value="CAI2170065.1"/>
    <property type="molecule type" value="Genomic_DNA"/>
</dbReference>
<proteinExistence type="inferred from homology"/>
<feature type="transmembrane region" description="Helical" evidence="7">
    <location>
        <begin position="179"/>
        <end position="201"/>
    </location>
</feature>
<dbReference type="GO" id="GO:0006515">
    <property type="term" value="P:protein quality control for misfolded or incompletely synthesized proteins"/>
    <property type="evidence" value="ECO:0007669"/>
    <property type="project" value="TreeGrafter"/>
</dbReference>
<keyword evidence="7" id="KW-0472">Membrane</keyword>
<evidence type="ECO:0000313" key="9">
    <source>
        <dbReference type="EMBL" id="CAI2170065.1"/>
    </source>
</evidence>
<keyword evidence="10" id="KW-1185">Reference proteome</keyword>
<dbReference type="PANTHER" id="PTHR22726">
    <property type="entry name" value="METALLOENDOPEPTIDASE OMA1"/>
    <property type="match status" value="1"/>
</dbReference>
<keyword evidence="5 6" id="KW-0482">Metalloprotease</keyword>
<dbReference type="OrthoDB" id="7464992at2759"/>
<feature type="domain" description="Peptidase M48" evidence="8">
    <location>
        <begin position="118"/>
        <end position="270"/>
    </location>
</feature>
<dbReference type="InterPro" id="IPR051156">
    <property type="entry name" value="Mito/Outer_Membr_Metalloprot"/>
</dbReference>
<dbReference type="GO" id="GO:0004222">
    <property type="term" value="F:metalloendopeptidase activity"/>
    <property type="evidence" value="ECO:0007669"/>
    <property type="project" value="InterPro"/>
</dbReference>
<evidence type="ECO:0000256" key="1">
    <source>
        <dbReference type="ARBA" id="ARBA00022670"/>
    </source>
</evidence>
<gene>
    <name evidence="9" type="ORF">FWILDA_LOCUS4395</name>
</gene>
<dbReference type="GO" id="GO:0005743">
    <property type="term" value="C:mitochondrial inner membrane"/>
    <property type="evidence" value="ECO:0007669"/>
    <property type="project" value="TreeGrafter"/>
</dbReference>
<dbReference type="GO" id="GO:0046872">
    <property type="term" value="F:metal ion binding"/>
    <property type="evidence" value="ECO:0007669"/>
    <property type="project" value="UniProtKB-KW"/>
</dbReference>
<dbReference type="InterPro" id="IPR001915">
    <property type="entry name" value="Peptidase_M48"/>
</dbReference>
<evidence type="ECO:0000256" key="4">
    <source>
        <dbReference type="ARBA" id="ARBA00022833"/>
    </source>
</evidence>
<keyword evidence="2" id="KW-0479">Metal-binding</keyword>
<comment type="cofactor">
    <cofactor evidence="6">
        <name>Zn(2+)</name>
        <dbReference type="ChEBI" id="CHEBI:29105"/>
    </cofactor>
    <text evidence="6">Binds 1 zinc ion per subunit.</text>
</comment>
<name>A0A9W4SHW6_9GLOM</name>
<evidence type="ECO:0000256" key="6">
    <source>
        <dbReference type="RuleBase" id="RU003983"/>
    </source>
</evidence>
<sequence>MYISRNIQIYNNRTQLSERPPHFPSYPQYERFQTAVPFYQKQMFWVYTSAVGGLGGIYYVSHLETVPITKRRRFIDITPKQEEKMAQQAYHEIMTRYGKNILPPWDSRTKFVRKVAQQIVRVSGMQEKNAFVLPGGKVFVFTGILPIVKNEDGLAAVLGHEIGHQIARHSAEKLSFVKIIFLAQLFLSIFMDPGVLARLFMEFGLMLPFSRKCEIEADYIGLLLMSQACYDPREASKIWERMSVAQKGSPPQFLSTHPANESRIHKIQKWMPEALHKRAESDCVHEYAGFMDTMQHFRGQWVRW</sequence>
<keyword evidence="7" id="KW-0812">Transmembrane</keyword>
<accession>A0A9W4SHW6</accession>
<evidence type="ECO:0000256" key="7">
    <source>
        <dbReference type="SAM" id="Phobius"/>
    </source>
</evidence>
<evidence type="ECO:0000259" key="8">
    <source>
        <dbReference type="Pfam" id="PF01435"/>
    </source>
</evidence>
<keyword evidence="7" id="KW-1133">Transmembrane helix</keyword>
<organism evidence="9 10">
    <name type="scientific">Funneliformis geosporum</name>
    <dbReference type="NCBI Taxonomy" id="1117311"/>
    <lineage>
        <taxon>Eukaryota</taxon>
        <taxon>Fungi</taxon>
        <taxon>Fungi incertae sedis</taxon>
        <taxon>Mucoromycota</taxon>
        <taxon>Glomeromycotina</taxon>
        <taxon>Glomeromycetes</taxon>
        <taxon>Glomerales</taxon>
        <taxon>Glomeraceae</taxon>
        <taxon>Funneliformis</taxon>
    </lineage>
</organism>
<dbReference type="CDD" id="cd07331">
    <property type="entry name" value="M48C_Oma1_like"/>
    <property type="match status" value="1"/>
</dbReference>